<dbReference type="RefSeq" id="WP_178254831.1">
    <property type="nucleotide sequence ID" value="NZ_JADMQI010000006.1"/>
</dbReference>
<dbReference type="Proteomes" id="UP000186631">
    <property type="component" value="Unassembled WGS sequence"/>
</dbReference>
<organism evidence="2 3">
    <name type="scientific">Phocaeicola vulgatus</name>
    <name type="common">Bacteroides vulgatus</name>
    <dbReference type="NCBI Taxonomy" id="821"/>
    <lineage>
        <taxon>Bacteria</taxon>
        <taxon>Pseudomonadati</taxon>
        <taxon>Bacteroidota</taxon>
        <taxon>Bacteroidia</taxon>
        <taxon>Bacteroidales</taxon>
        <taxon>Bacteroidaceae</taxon>
        <taxon>Phocaeicola</taxon>
    </lineage>
</organism>
<evidence type="ECO:0000256" key="1">
    <source>
        <dbReference type="SAM" id="MobiDB-lite"/>
    </source>
</evidence>
<protein>
    <submittedName>
        <fullName evidence="2">Uncharacterized protein</fullName>
    </submittedName>
</protein>
<dbReference type="EMBL" id="MNQV01000096">
    <property type="protein sequence ID" value="OKZ53265.1"/>
    <property type="molecule type" value="Genomic_DNA"/>
</dbReference>
<name>A0A1Q6JJJ7_PHOVU</name>
<feature type="region of interest" description="Disordered" evidence="1">
    <location>
        <begin position="152"/>
        <end position="173"/>
    </location>
</feature>
<gene>
    <name evidence="2" type="ORF">BHV80_04295</name>
</gene>
<dbReference type="AlphaFoldDB" id="A0A1Q6JJJ7"/>
<evidence type="ECO:0000313" key="2">
    <source>
        <dbReference type="EMBL" id="OKZ53265.1"/>
    </source>
</evidence>
<reference evidence="2 3" key="1">
    <citation type="journal article" date="2016" name="Nat. Biotechnol.">
        <title>Measurement of bacterial replication rates in microbial communities.</title>
        <authorList>
            <person name="Brown C.T."/>
            <person name="Olm M.R."/>
            <person name="Thomas B.C."/>
            <person name="Banfield J.F."/>
        </authorList>
    </citation>
    <scope>NUCLEOTIDE SEQUENCE [LARGE SCALE GENOMIC DNA]</scope>
    <source>
        <strain evidence="2">42_262</strain>
    </source>
</reference>
<sequence>MQHTDFFARIRAIKTEEYKELQAAVELHGGIYEWDLRNPEHPVIAVNLNGIIPAPADVRIYKVYIRKGMLKLCGVEKEYGEEARFQPEEVFAGHLSTIIDYLPPINRTDSIVSTTVHTSNLKKYGHKIFISDGSNHSDHHLDNRYCRKYFPQDVQKQGTERHSRPIPKTPLLE</sequence>
<proteinExistence type="predicted"/>
<evidence type="ECO:0000313" key="3">
    <source>
        <dbReference type="Proteomes" id="UP000186631"/>
    </source>
</evidence>
<accession>A0A1Q6JJJ7</accession>
<comment type="caution">
    <text evidence="2">The sequence shown here is derived from an EMBL/GenBank/DDBJ whole genome shotgun (WGS) entry which is preliminary data.</text>
</comment>